<accession>A0A1J4RVJ0</accession>
<sequence>MTQEHKVIIGPGLGGDLKNIFRLTKNWPEKYGLQPITVPIIWKDGKLFSPKLKQITDLIDRFANHGDEVSLVGCSASGSAMLNAFIERKDKIHRVVNNGGFLRPGNRTGYRSFEKRSAQSPAFRESVLRFVELEPTLAPADRAKILTVRPLWDELVPPETVVISGAMNTTVPMIEHVLGLGLALVKYDPVIMFLKGEKG</sequence>
<gene>
    <name evidence="1" type="ORF">AUJ59_00385</name>
</gene>
<name>A0A1J4RVJ0_9BACT</name>
<dbReference type="InterPro" id="IPR029058">
    <property type="entry name" value="AB_hydrolase_fold"/>
</dbReference>
<dbReference type="Proteomes" id="UP000183144">
    <property type="component" value="Unassembled WGS sequence"/>
</dbReference>
<dbReference type="SUPFAM" id="SSF53474">
    <property type="entry name" value="alpha/beta-Hydrolases"/>
    <property type="match status" value="1"/>
</dbReference>
<evidence type="ECO:0008006" key="3">
    <source>
        <dbReference type="Google" id="ProtNLM"/>
    </source>
</evidence>
<comment type="caution">
    <text evidence="1">The sequence shown here is derived from an EMBL/GenBank/DDBJ whole genome shotgun (WGS) entry which is preliminary data.</text>
</comment>
<dbReference type="STRING" id="1805034.AUJ59_00385"/>
<evidence type="ECO:0000313" key="2">
    <source>
        <dbReference type="Proteomes" id="UP000183144"/>
    </source>
</evidence>
<evidence type="ECO:0000313" key="1">
    <source>
        <dbReference type="EMBL" id="OIN89942.1"/>
    </source>
</evidence>
<dbReference type="EMBL" id="MNUI01000008">
    <property type="protein sequence ID" value="OIN89942.1"/>
    <property type="molecule type" value="Genomic_DNA"/>
</dbReference>
<organism evidence="1 2">
    <name type="scientific">Candidatus Beckwithbacteria bacterium CG1_02_47_37</name>
    <dbReference type="NCBI Taxonomy" id="1805034"/>
    <lineage>
        <taxon>Bacteria</taxon>
        <taxon>Candidatus Beckwithiibacteriota</taxon>
    </lineage>
</organism>
<proteinExistence type="predicted"/>
<protein>
    <recommendedName>
        <fullName evidence="3">Alpha/beta hydrolase</fullName>
    </recommendedName>
</protein>
<reference evidence="1 2" key="1">
    <citation type="journal article" date="2016" name="Environ. Microbiol.">
        <title>Genomic resolution of a cold subsurface aquifer community provides metabolic insights for novel microbes adapted to high CO concentrations.</title>
        <authorList>
            <person name="Probst A.J."/>
            <person name="Castelle C.J."/>
            <person name="Singh A."/>
            <person name="Brown C.T."/>
            <person name="Anantharaman K."/>
            <person name="Sharon I."/>
            <person name="Hug L.A."/>
            <person name="Burstein D."/>
            <person name="Emerson J.B."/>
            <person name="Thomas B.C."/>
            <person name="Banfield J.F."/>
        </authorList>
    </citation>
    <scope>NUCLEOTIDE SEQUENCE [LARGE SCALE GENOMIC DNA]</scope>
    <source>
        <strain evidence="1">CG1_02_47_37</strain>
    </source>
</reference>
<dbReference type="AlphaFoldDB" id="A0A1J4RVJ0"/>